<dbReference type="EMBL" id="JBBKZU010000020">
    <property type="protein sequence ID" value="MEJ8815464.1"/>
    <property type="molecule type" value="Genomic_DNA"/>
</dbReference>
<name>A0ABU8VRD0_9BURK</name>
<organism evidence="1 2">
    <name type="scientific">Variovorax ureilyticus</name>
    <dbReference type="NCBI Taxonomy" id="1836198"/>
    <lineage>
        <taxon>Bacteria</taxon>
        <taxon>Pseudomonadati</taxon>
        <taxon>Pseudomonadota</taxon>
        <taxon>Betaproteobacteria</taxon>
        <taxon>Burkholderiales</taxon>
        <taxon>Comamonadaceae</taxon>
        <taxon>Variovorax</taxon>
    </lineage>
</organism>
<accession>A0ABU8VRD0</accession>
<protein>
    <submittedName>
        <fullName evidence="1">Uncharacterized protein</fullName>
    </submittedName>
</protein>
<dbReference type="Proteomes" id="UP001365846">
    <property type="component" value="Unassembled WGS sequence"/>
</dbReference>
<evidence type="ECO:0000313" key="2">
    <source>
        <dbReference type="Proteomes" id="UP001365846"/>
    </source>
</evidence>
<gene>
    <name evidence="1" type="ORF">WKW77_30675</name>
</gene>
<keyword evidence="2" id="KW-1185">Reference proteome</keyword>
<dbReference type="RefSeq" id="WP_340360670.1">
    <property type="nucleotide sequence ID" value="NZ_JBBKZU010000020.1"/>
</dbReference>
<sequence>MVDITENLVTTWTLDISKALTNINKATESLKGIDKGMNNLNSSVGKMSSTFDGLVGGLTKLAAGFGVFKIMEAGIGALKDTAAAILEMSKAVDELADASEQLGITAEDLQALQAAAILGGTGVEKMDAALNSLVPKLANVDDATSKVSQRLRLFGISGADSPLDAMMKLADGFSQFGDAAQKQRVAIELFGKAAGPQMAQFLSQGSEAIRLLMNNADKMGAVLRDDVVKSTAEFRDNLDRLSLNLKTIGNTIYSYLIGPLADLSTALVNNIQKWGLWSGTLTTIWQTMAGTPLENIKKSIEADVKAIEGMNQKIAQLNSSGNTTSVAYSELVRQKELREATLATNEALQKQLEYNYTSPAFVGPTKPSGLKENPFKAFTAGASGAKKAVKELQDTWTAWIEAVNKGLVKANESVGLDIDKLIVLEMELARLKAMGQEGSAQFKYIQGLSEAIMPVSAAVAELRKLEEVIFDIGKQQSAVQGLEFKLNELETAGKGSMLMAEKLRDRIGEIKSLGDPTFAAIEGLRKFDRAVIEAEKSTIAMWDAFAKGDISIRAFVKGVNEMNSTTGEMQQSVDKITKQTESIGEAFAKAGESFTSGFVSDLIDGLGKAEFALGDFFESFVKMVAKTLVNYQVQKFFKMFGDAYLGGGTSSSSPFAKGGAWNLAGLQFMASGGILNSPTMFRNAGRLAVAGEAGPEAVVPLQRNASGDLGVSASPVNITINNNAAQTTEVTQTSSDNADGSKQITVFIEQKVRSMFSSGSMDRTMNSSYGLSRQPR</sequence>
<proteinExistence type="predicted"/>
<evidence type="ECO:0000313" key="1">
    <source>
        <dbReference type="EMBL" id="MEJ8815464.1"/>
    </source>
</evidence>
<reference evidence="1 2" key="1">
    <citation type="submission" date="2024-03" db="EMBL/GenBank/DDBJ databases">
        <title>Novel species of the genus Variovorax.</title>
        <authorList>
            <person name="Liu Q."/>
            <person name="Xin Y.-H."/>
        </authorList>
    </citation>
    <scope>NUCLEOTIDE SEQUENCE [LARGE SCALE GENOMIC DNA]</scope>
    <source>
        <strain evidence="1 2">KACC 18899</strain>
    </source>
</reference>
<comment type="caution">
    <text evidence="1">The sequence shown here is derived from an EMBL/GenBank/DDBJ whole genome shotgun (WGS) entry which is preliminary data.</text>
</comment>